<dbReference type="PROSITE" id="PS00552">
    <property type="entry name" value="HTH_MERR_1"/>
    <property type="match status" value="1"/>
</dbReference>
<evidence type="ECO:0000256" key="1">
    <source>
        <dbReference type="ARBA" id="ARBA00023125"/>
    </source>
</evidence>
<organism evidence="4 5">
    <name type="scientific">Massilia pinisoli</name>
    <dbReference type="NCBI Taxonomy" id="1772194"/>
    <lineage>
        <taxon>Bacteria</taxon>
        <taxon>Pseudomonadati</taxon>
        <taxon>Pseudomonadota</taxon>
        <taxon>Betaproteobacteria</taxon>
        <taxon>Burkholderiales</taxon>
        <taxon>Oxalobacteraceae</taxon>
        <taxon>Telluria group</taxon>
        <taxon>Massilia</taxon>
    </lineage>
</organism>
<dbReference type="CDD" id="cd04788">
    <property type="entry name" value="HTH_NolA-AlbR"/>
    <property type="match status" value="1"/>
</dbReference>
<evidence type="ECO:0000259" key="3">
    <source>
        <dbReference type="PROSITE" id="PS50937"/>
    </source>
</evidence>
<dbReference type="InterPro" id="IPR047057">
    <property type="entry name" value="MerR_fam"/>
</dbReference>
<evidence type="ECO:0000313" key="4">
    <source>
        <dbReference type="EMBL" id="MCS0582179.1"/>
    </source>
</evidence>
<evidence type="ECO:0000313" key="5">
    <source>
        <dbReference type="Proteomes" id="UP001204151"/>
    </source>
</evidence>
<protein>
    <submittedName>
        <fullName evidence="4">MerR family transcriptional regulator</fullName>
    </submittedName>
</protein>
<feature type="domain" description="HTH merR-type" evidence="3">
    <location>
        <begin position="1"/>
        <end position="70"/>
    </location>
</feature>
<reference evidence="4 5" key="1">
    <citation type="submission" date="2022-08" db="EMBL/GenBank/DDBJ databases">
        <title>Reclassification of Massilia species as members of the genera Telluria, Duganella, Pseudoduganella, Mokoshia gen. nov. and Zemynaea gen. nov. using orthogonal and non-orthogonal genome-based approaches.</title>
        <authorList>
            <person name="Bowman J.P."/>
        </authorList>
    </citation>
    <scope>NUCLEOTIDE SEQUENCE [LARGE SCALE GENOMIC DNA]</scope>
    <source>
        <strain evidence="4 5">JCM 31316</strain>
    </source>
</reference>
<dbReference type="PANTHER" id="PTHR30204:SF90">
    <property type="entry name" value="HTH-TYPE TRANSCRIPTIONAL ACTIVATOR MTA"/>
    <property type="match status" value="1"/>
</dbReference>
<dbReference type="Pfam" id="PF13411">
    <property type="entry name" value="MerR_1"/>
    <property type="match status" value="1"/>
</dbReference>
<dbReference type="PRINTS" id="PR00040">
    <property type="entry name" value="HTHMERR"/>
</dbReference>
<dbReference type="EMBL" id="JANUGW010000007">
    <property type="protein sequence ID" value="MCS0582179.1"/>
    <property type="molecule type" value="Genomic_DNA"/>
</dbReference>
<dbReference type="InterPro" id="IPR009061">
    <property type="entry name" value="DNA-bd_dom_put_sf"/>
</dbReference>
<dbReference type="SUPFAM" id="SSF46955">
    <property type="entry name" value="Putative DNA-binding domain"/>
    <property type="match status" value="1"/>
</dbReference>
<gene>
    <name evidence="4" type="ORF">NX784_11300</name>
</gene>
<dbReference type="InterPro" id="IPR000551">
    <property type="entry name" value="MerR-type_HTH_dom"/>
</dbReference>
<dbReference type="PROSITE" id="PS50937">
    <property type="entry name" value="HTH_MERR_2"/>
    <property type="match status" value="1"/>
</dbReference>
<accession>A0ABT1ZQJ2</accession>
<evidence type="ECO:0000256" key="2">
    <source>
        <dbReference type="SAM" id="Coils"/>
    </source>
</evidence>
<dbReference type="PANTHER" id="PTHR30204">
    <property type="entry name" value="REDOX-CYCLING DRUG-SENSING TRANSCRIPTIONAL ACTIVATOR SOXR"/>
    <property type="match status" value="1"/>
</dbReference>
<sequence>MLKVGELAALANLTVRTLHHYDSIGLLRPSARSDAGYRLYDRDDVARLHRIQALRAFGMSLSDIGLTLDSPAGSPLAIIDRQLESLEVRLAEARRLRDQLLRVREQLVHGTAPDLSTWLTTLENTMDMTNVYERYFTREELDRLPMVRSDAARAQWQGMVEQARGLVESQVPPNADAAKAFALRWLQTFERDTGGDPVLASKLNMMAAREKDAVGMPAAVFDYVKAAVGELKFDAWAKHMRPEVVERMRRHFTARGHEWTPLIAQVQAEIQADPDATGPRARDLGRQWLALFHDMVGNDPHDVDVFRKATATDPLLRMGPGISDATIAWLRKAMTP</sequence>
<name>A0ABT1ZQJ2_9BURK</name>
<proteinExistence type="predicted"/>
<keyword evidence="5" id="KW-1185">Reference proteome</keyword>
<dbReference type="RefSeq" id="WP_258816760.1">
    <property type="nucleotide sequence ID" value="NZ_JANUGW010000007.1"/>
</dbReference>
<feature type="coiled-coil region" evidence="2">
    <location>
        <begin position="76"/>
        <end position="103"/>
    </location>
</feature>
<dbReference type="Proteomes" id="UP001204151">
    <property type="component" value="Unassembled WGS sequence"/>
</dbReference>
<dbReference type="SMART" id="SM00422">
    <property type="entry name" value="HTH_MERR"/>
    <property type="match status" value="1"/>
</dbReference>
<dbReference type="Gene3D" id="1.10.1660.10">
    <property type="match status" value="1"/>
</dbReference>
<keyword evidence="1" id="KW-0238">DNA-binding</keyword>
<comment type="caution">
    <text evidence="4">The sequence shown here is derived from an EMBL/GenBank/DDBJ whole genome shotgun (WGS) entry which is preliminary data.</text>
</comment>
<keyword evidence="2" id="KW-0175">Coiled coil</keyword>